<comment type="cofactor">
    <cofactor evidence="1">
        <name>Mg(2+)</name>
        <dbReference type="ChEBI" id="CHEBI:18420"/>
    </cofactor>
</comment>
<keyword evidence="6" id="KW-1185">Reference proteome</keyword>
<evidence type="ECO:0000256" key="3">
    <source>
        <dbReference type="ARBA" id="ARBA00022723"/>
    </source>
</evidence>
<keyword evidence="2" id="KW-0808">Transferase</keyword>
<proteinExistence type="predicted"/>
<dbReference type="OrthoDB" id="10257492at2759"/>
<sequence length="128" mass="14547">MYMSNIPESYIAPCPSSPSQSKTAHPYTLAQSILIPLGEYFQIQDDWLDFSSTPEQIGKIGTEIVDNKCLWVVNTALVLANPEQRRVLDENYGGKDSNKEEKVKQVFWELKVGEKYTAYEEKVVGELK</sequence>
<dbReference type="SUPFAM" id="SSF48576">
    <property type="entry name" value="Terpenoid synthases"/>
    <property type="match status" value="1"/>
</dbReference>
<keyword evidence="3" id="KW-0479">Metal-binding</keyword>
<name>A0A5C3M4D5_9AGAR</name>
<dbReference type="GO" id="GO:0004161">
    <property type="term" value="F:dimethylallyltranstransferase activity"/>
    <property type="evidence" value="ECO:0007669"/>
    <property type="project" value="TreeGrafter"/>
</dbReference>
<dbReference type="GO" id="GO:0046872">
    <property type="term" value="F:metal ion binding"/>
    <property type="evidence" value="ECO:0007669"/>
    <property type="project" value="UniProtKB-KW"/>
</dbReference>
<evidence type="ECO:0000256" key="4">
    <source>
        <dbReference type="ARBA" id="ARBA00022842"/>
    </source>
</evidence>
<evidence type="ECO:0000256" key="1">
    <source>
        <dbReference type="ARBA" id="ARBA00001946"/>
    </source>
</evidence>
<reference evidence="5 6" key="1">
    <citation type="journal article" date="2019" name="Nat. Ecol. Evol.">
        <title>Megaphylogeny resolves global patterns of mushroom evolution.</title>
        <authorList>
            <person name="Varga T."/>
            <person name="Krizsan K."/>
            <person name="Foldi C."/>
            <person name="Dima B."/>
            <person name="Sanchez-Garcia M."/>
            <person name="Sanchez-Ramirez S."/>
            <person name="Szollosi G.J."/>
            <person name="Szarkandi J.G."/>
            <person name="Papp V."/>
            <person name="Albert L."/>
            <person name="Andreopoulos W."/>
            <person name="Angelini C."/>
            <person name="Antonin V."/>
            <person name="Barry K.W."/>
            <person name="Bougher N.L."/>
            <person name="Buchanan P."/>
            <person name="Buyck B."/>
            <person name="Bense V."/>
            <person name="Catcheside P."/>
            <person name="Chovatia M."/>
            <person name="Cooper J."/>
            <person name="Damon W."/>
            <person name="Desjardin D."/>
            <person name="Finy P."/>
            <person name="Geml J."/>
            <person name="Haridas S."/>
            <person name="Hughes K."/>
            <person name="Justo A."/>
            <person name="Karasinski D."/>
            <person name="Kautmanova I."/>
            <person name="Kiss B."/>
            <person name="Kocsube S."/>
            <person name="Kotiranta H."/>
            <person name="LaButti K.M."/>
            <person name="Lechner B.E."/>
            <person name="Liimatainen K."/>
            <person name="Lipzen A."/>
            <person name="Lukacs Z."/>
            <person name="Mihaltcheva S."/>
            <person name="Morgado L.N."/>
            <person name="Niskanen T."/>
            <person name="Noordeloos M.E."/>
            <person name="Ohm R.A."/>
            <person name="Ortiz-Santana B."/>
            <person name="Ovrebo C."/>
            <person name="Racz N."/>
            <person name="Riley R."/>
            <person name="Savchenko A."/>
            <person name="Shiryaev A."/>
            <person name="Soop K."/>
            <person name="Spirin V."/>
            <person name="Szebenyi C."/>
            <person name="Tomsovsky M."/>
            <person name="Tulloss R.E."/>
            <person name="Uehling J."/>
            <person name="Grigoriev I.V."/>
            <person name="Vagvolgyi C."/>
            <person name="Papp T."/>
            <person name="Martin F.M."/>
            <person name="Miettinen O."/>
            <person name="Hibbett D.S."/>
            <person name="Nagy L.G."/>
        </authorList>
    </citation>
    <scope>NUCLEOTIDE SEQUENCE [LARGE SCALE GENOMIC DNA]</scope>
    <source>
        <strain evidence="5 6">CBS 166.37</strain>
    </source>
</reference>
<dbReference type="InterPro" id="IPR008949">
    <property type="entry name" value="Isoprenoid_synthase_dom_sf"/>
</dbReference>
<dbReference type="GO" id="GO:0004337">
    <property type="term" value="F:(2E,6E)-farnesyl diphosphate synthase activity"/>
    <property type="evidence" value="ECO:0007669"/>
    <property type="project" value="TreeGrafter"/>
</dbReference>
<dbReference type="InterPro" id="IPR000092">
    <property type="entry name" value="Polyprenyl_synt"/>
</dbReference>
<dbReference type="GO" id="GO:0005737">
    <property type="term" value="C:cytoplasm"/>
    <property type="evidence" value="ECO:0007669"/>
    <property type="project" value="TreeGrafter"/>
</dbReference>
<dbReference type="PANTHER" id="PTHR11525">
    <property type="entry name" value="FARNESYL-PYROPHOSPHATE SYNTHETASE"/>
    <property type="match status" value="1"/>
</dbReference>
<gene>
    <name evidence="5" type="ORF">BDQ12DRAFT_74301</name>
</gene>
<dbReference type="Pfam" id="PF00348">
    <property type="entry name" value="polyprenyl_synt"/>
    <property type="match status" value="1"/>
</dbReference>
<dbReference type="AlphaFoldDB" id="A0A5C3M4D5"/>
<protein>
    <submittedName>
        <fullName evidence="5">Isoprenoid synthase domain-containing protein</fullName>
    </submittedName>
</protein>
<keyword evidence="4" id="KW-0460">Magnesium</keyword>
<evidence type="ECO:0000313" key="5">
    <source>
        <dbReference type="EMBL" id="TFK39226.1"/>
    </source>
</evidence>
<accession>A0A5C3M4D5</accession>
<dbReference type="InterPro" id="IPR039702">
    <property type="entry name" value="FPS1-like"/>
</dbReference>
<dbReference type="PANTHER" id="PTHR11525:SF0">
    <property type="entry name" value="FARNESYL PYROPHOSPHATE SYNTHASE"/>
    <property type="match status" value="1"/>
</dbReference>
<dbReference type="Gene3D" id="1.10.600.10">
    <property type="entry name" value="Farnesyl Diphosphate Synthase"/>
    <property type="match status" value="1"/>
</dbReference>
<dbReference type="STRING" id="68775.A0A5C3M4D5"/>
<dbReference type="GO" id="GO:0045337">
    <property type="term" value="P:farnesyl diphosphate biosynthetic process"/>
    <property type="evidence" value="ECO:0007669"/>
    <property type="project" value="TreeGrafter"/>
</dbReference>
<evidence type="ECO:0000256" key="2">
    <source>
        <dbReference type="ARBA" id="ARBA00022679"/>
    </source>
</evidence>
<evidence type="ECO:0000313" key="6">
    <source>
        <dbReference type="Proteomes" id="UP000308652"/>
    </source>
</evidence>
<dbReference type="EMBL" id="ML213600">
    <property type="protein sequence ID" value="TFK39226.1"/>
    <property type="molecule type" value="Genomic_DNA"/>
</dbReference>
<dbReference type="Proteomes" id="UP000308652">
    <property type="component" value="Unassembled WGS sequence"/>
</dbReference>
<organism evidence="5 6">
    <name type="scientific">Crucibulum laeve</name>
    <dbReference type="NCBI Taxonomy" id="68775"/>
    <lineage>
        <taxon>Eukaryota</taxon>
        <taxon>Fungi</taxon>
        <taxon>Dikarya</taxon>
        <taxon>Basidiomycota</taxon>
        <taxon>Agaricomycotina</taxon>
        <taxon>Agaricomycetes</taxon>
        <taxon>Agaricomycetidae</taxon>
        <taxon>Agaricales</taxon>
        <taxon>Agaricineae</taxon>
        <taxon>Nidulariaceae</taxon>
        <taxon>Crucibulum</taxon>
    </lineage>
</organism>